<dbReference type="PANTHER" id="PTHR35526:SF9">
    <property type="entry name" value="SERINE-PROTEIN KINASE RSBW"/>
    <property type="match status" value="1"/>
</dbReference>
<protein>
    <recommendedName>
        <fullName evidence="6">Serine-protein kinase RsbW</fullName>
        <ecNumber evidence="6">2.7.11.1</ecNumber>
    </recommendedName>
    <alternativeName>
        <fullName evidence="6">Anti-sigma-B factor</fullName>
    </alternativeName>
    <alternativeName>
        <fullName evidence="6">Sigma-B negative effector RsbW</fullName>
    </alternativeName>
</protein>
<sequence length="159" mass="17898">MGKPFDFVEMKLPAKSEYVGVLRLTVSGVANRLGFSYEDIEDLKVAVSEAITNAVKHAYFEEDQGEVTIGFGMYKDRLEVMVADYGDSFDLEKIKEDIGPYDREMPIDNMKEGGFGLFLIDALMDKVEINNNHGVVVLMTKYLHENEVGQNDDQISTTQ</sequence>
<dbReference type="SUPFAM" id="SSF55874">
    <property type="entry name" value="ATPase domain of HSP90 chaperone/DNA topoisomerase II/histidine kinase"/>
    <property type="match status" value="1"/>
</dbReference>
<evidence type="ECO:0000256" key="5">
    <source>
        <dbReference type="ARBA" id="ARBA00022840"/>
    </source>
</evidence>
<dbReference type="HAMAP" id="MF_00638">
    <property type="entry name" value="Anti_sigma_B"/>
    <property type="match status" value="1"/>
</dbReference>
<dbReference type="RefSeq" id="WP_093856719.1">
    <property type="nucleotide sequence ID" value="NZ_BJVZ01000035.1"/>
</dbReference>
<dbReference type="InterPro" id="IPR036890">
    <property type="entry name" value="HATPase_C_sf"/>
</dbReference>
<dbReference type="GO" id="GO:0106310">
    <property type="term" value="F:protein serine kinase activity"/>
    <property type="evidence" value="ECO:0007669"/>
    <property type="project" value="RHEA"/>
</dbReference>
<dbReference type="GO" id="GO:0016989">
    <property type="term" value="F:sigma factor antagonist activity"/>
    <property type="evidence" value="ECO:0007669"/>
    <property type="project" value="InterPro"/>
</dbReference>
<dbReference type="Gene3D" id="3.30.565.10">
    <property type="entry name" value="Histidine kinase-like ATPase, C-terminal domain"/>
    <property type="match status" value="1"/>
</dbReference>
<evidence type="ECO:0000256" key="1">
    <source>
        <dbReference type="ARBA" id="ARBA00022527"/>
    </source>
</evidence>
<feature type="domain" description="Histidine kinase/HSP90-like ATPase" evidence="7">
    <location>
        <begin position="12"/>
        <end position="141"/>
    </location>
</feature>
<keyword evidence="5 6" id="KW-0067">ATP-binding</keyword>
<dbReference type="Pfam" id="PF13581">
    <property type="entry name" value="HATPase_c_2"/>
    <property type="match status" value="1"/>
</dbReference>
<evidence type="ECO:0000313" key="8">
    <source>
        <dbReference type="EMBL" id="SDN42811.1"/>
    </source>
</evidence>
<organism evidence="8 9">
    <name type="scientific">Tenuibacillus multivorans</name>
    <dbReference type="NCBI Taxonomy" id="237069"/>
    <lineage>
        <taxon>Bacteria</taxon>
        <taxon>Bacillati</taxon>
        <taxon>Bacillota</taxon>
        <taxon>Bacilli</taxon>
        <taxon>Bacillales</taxon>
        <taxon>Bacillaceae</taxon>
        <taxon>Tenuibacillus</taxon>
    </lineage>
</organism>
<accession>A0A1H0BB31</accession>
<dbReference type="EMBL" id="FNIG01000004">
    <property type="protein sequence ID" value="SDN42811.1"/>
    <property type="molecule type" value="Genomic_DNA"/>
</dbReference>
<dbReference type="InterPro" id="IPR010193">
    <property type="entry name" value="RsbW"/>
</dbReference>
<dbReference type="STRING" id="237069.SAMN05216498_2289"/>
<name>A0A1H0BB31_9BACI</name>
<evidence type="ECO:0000256" key="3">
    <source>
        <dbReference type="ARBA" id="ARBA00022741"/>
    </source>
</evidence>
<keyword evidence="2 6" id="KW-0808">Transferase</keyword>
<keyword evidence="4 6" id="KW-0418">Kinase</keyword>
<dbReference type="NCBIfam" id="TIGR01924">
    <property type="entry name" value="rsbW_low_gc"/>
    <property type="match status" value="1"/>
</dbReference>
<keyword evidence="9" id="KW-1185">Reference proteome</keyword>
<comment type="function">
    <text evidence="6">Negative regulator of sigma-B activity. Phosphorylates and inactivates its specific antagonist protein, RsbV. Upon phosphorylation of RsbV, RsbW is released and binds to sigma-B, thereby blocking its ability to form an RNA polymerase holoenzyme (E-sigma-B).</text>
</comment>
<dbReference type="EC" id="2.7.11.1" evidence="6"/>
<comment type="similarity">
    <text evidence="6">Belongs to the anti-sigma-factor family.</text>
</comment>
<evidence type="ECO:0000256" key="6">
    <source>
        <dbReference type="HAMAP-Rule" id="MF_00638"/>
    </source>
</evidence>
<comment type="catalytic activity">
    <reaction evidence="6">
        <text>L-seryl-[protein] + ATP = O-phospho-L-seryl-[protein] + ADP + H(+)</text>
        <dbReference type="Rhea" id="RHEA:17989"/>
        <dbReference type="Rhea" id="RHEA-COMP:9863"/>
        <dbReference type="Rhea" id="RHEA-COMP:11604"/>
        <dbReference type="ChEBI" id="CHEBI:15378"/>
        <dbReference type="ChEBI" id="CHEBI:29999"/>
        <dbReference type="ChEBI" id="CHEBI:30616"/>
        <dbReference type="ChEBI" id="CHEBI:83421"/>
        <dbReference type="ChEBI" id="CHEBI:456216"/>
        <dbReference type="EC" id="2.7.11.1"/>
    </reaction>
</comment>
<dbReference type="InterPro" id="IPR003594">
    <property type="entry name" value="HATPase_dom"/>
</dbReference>
<reference evidence="8 9" key="1">
    <citation type="submission" date="2016-10" db="EMBL/GenBank/DDBJ databases">
        <authorList>
            <person name="de Groot N.N."/>
        </authorList>
    </citation>
    <scope>NUCLEOTIDE SEQUENCE [LARGE SCALE GENOMIC DNA]</scope>
    <source>
        <strain evidence="8 9">CGMCC 1.3442</strain>
    </source>
</reference>
<evidence type="ECO:0000256" key="4">
    <source>
        <dbReference type="ARBA" id="ARBA00022777"/>
    </source>
</evidence>
<dbReference type="GO" id="GO:0004674">
    <property type="term" value="F:protein serine/threonine kinase activity"/>
    <property type="evidence" value="ECO:0007669"/>
    <property type="project" value="UniProtKB-KW"/>
</dbReference>
<comment type="catalytic activity">
    <reaction evidence="6">
        <text>L-threonyl-[protein] + ATP = O-phospho-L-threonyl-[protein] + ADP + H(+)</text>
        <dbReference type="Rhea" id="RHEA:46608"/>
        <dbReference type="Rhea" id="RHEA-COMP:11060"/>
        <dbReference type="Rhea" id="RHEA-COMP:11605"/>
        <dbReference type="ChEBI" id="CHEBI:15378"/>
        <dbReference type="ChEBI" id="CHEBI:30013"/>
        <dbReference type="ChEBI" id="CHEBI:30616"/>
        <dbReference type="ChEBI" id="CHEBI:61977"/>
        <dbReference type="ChEBI" id="CHEBI:456216"/>
        <dbReference type="EC" id="2.7.11.1"/>
    </reaction>
</comment>
<keyword evidence="3 6" id="KW-0547">Nucleotide-binding</keyword>
<dbReference type="OrthoDB" id="9798941at2"/>
<dbReference type="PANTHER" id="PTHR35526">
    <property type="entry name" value="ANTI-SIGMA-F FACTOR RSBW-RELATED"/>
    <property type="match status" value="1"/>
</dbReference>
<dbReference type="InterPro" id="IPR050267">
    <property type="entry name" value="Anti-sigma-factor_SerPK"/>
</dbReference>
<dbReference type="CDD" id="cd16936">
    <property type="entry name" value="HATPase_RsbW-like"/>
    <property type="match status" value="1"/>
</dbReference>
<evidence type="ECO:0000259" key="7">
    <source>
        <dbReference type="Pfam" id="PF13581"/>
    </source>
</evidence>
<proteinExistence type="inferred from homology"/>
<evidence type="ECO:0000313" key="9">
    <source>
        <dbReference type="Proteomes" id="UP000199334"/>
    </source>
</evidence>
<dbReference type="Proteomes" id="UP000199334">
    <property type="component" value="Unassembled WGS sequence"/>
</dbReference>
<evidence type="ECO:0000256" key="2">
    <source>
        <dbReference type="ARBA" id="ARBA00022679"/>
    </source>
</evidence>
<keyword evidence="1 6" id="KW-0723">Serine/threonine-protein kinase</keyword>
<dbReference type="NCBIfam" id="NF003144">
    <property type="entry name" value="PRK04069.1"/>
    <property type="match status" value="1"/>
</dbReference>
<gene>
    <name evidence="6" type="primary">rsbW</name>
    <name evidence="8" type="ORF">SAMN05216498_2289</name>
</gene>
<dbReference type="AlphaFoldDB" id="A0A1H0BB31"/>
<dbReference type="GO" id="GO:0005524">
    <property type="term" value="F:ATP binding"/>
    <property type="evidence" value="ECO:0007669"/>
    <property type="project" value="UniProtKB-KW"/>
</dbReference>